<protein>
    <recommendedName>
        <fullName evidence="10">Imidazole glycerol phosphate synthase subunit HisH</fullName>
        <ecNumber evidence="10">4.3.2.10</ecNumber>
    </recommendedName>
    <alternativeName>
        <fullName evidence="10">IGP synthase glutaminase subunit</fullName>
        <ecNumber evidence="10">3.5.1.2</ecNumber>
    </alternativeName>
    <alternativeName>
        <fullName evidence="10">IGP synthase subunit HisH</fullName>
    </alternativeName>
    <alternativeName>
        <fullName evidence="10">ImGP synthase subunit HisH</fullName>
        <shortName evidence="10">IGPS subunit HisH</shortName>
    </alternativeName>
</protein>
<comment type="caution">
    <text evidence="13">The sequence shown here is derived from an EMBL/GenBank/DDBJ whole genome shotgun (WGS) entry which is preliminary data.</text>
</comment>
<gene>
    <name evidence="10" type="primary">hisH</name>
    <name evidence="13" type="ORF">C7H52_03035</name>
</gene>
<evidence type="ECO:0000259" key="12">
    <source>
        <dbReference type="Pfam" id="PF00117"/>
    </source>
</evidence>
<dbReference type="CDD" id="cd01748">
    <property type="entry name" value="GATase1_IGP_Synthase"/>
    <property type="match status" value="1"/>
</dbReference>
<evidence type="ECO:0000256" key="1">
    <source>
        <dbReference type="ARBA" id="ARBA00005091"/>
    </source>
</evidence>
<dbReference type="InterPro" id="IPR017926">
    <property type="entry name" value="GATASE"/>
</dbReference>
<evidence type="ECO:0000313" key="13">
    <source>
        <dbReference type="EMBL" id="PSG90271.1"/>
    </source>
</evidence>
<dbReference type="Pfam" id="PF00117">
    <property type="entry name" value="GATase"/>
    <property type="match status" value="1"/>
</dbReference>
<feature type="active site" description="Nucleophile" evidence="10 11">
    <location>
        <position position="81"/>
    </location>
</feature>
<evidence type="ECO:0000256" key="4">
    <source>
        <dbReference type="ARBA" id="ARBA00022801"/>
    </source>
</evidence>
<keyword evidence="5 10" id="KW-0315">Glutamine amidotransferase</keyword>
<reference evidence="13 14" key="1">
    <citation type="submission" date="2018-03" db="EMBL/GenBank/DDBJ databases">
        <title>Mesoflavibacter sp. HG37 and Mesoflavibacter sp. HG96 sp.nov., two marine bacteria isolated from seawater of Western Pacific Ocean.</title>
        <authorList>
            <person name="Cheng H."/>
            <person name="Wu Y.-H."/>
            <person name="Guo L.-L."/>
            <person name="Xu X.-W."/>
        </authorList>
    </citation>
    <scope>NUCLEOTIDE SEQUENCE [LARGE SCALE GENOMIC DNA]</scope>
    <source>
        <strain evidence="13 14">KCTC 32269</strain>
    </source>
</reference>
<evidence type="ECO:0000256" key="6">
    <source>
        <dbReference type="ARBA" id="ARBA00023102"/>
    </source>
</evidence>
<dbReference type="InterPro" id="IPR010139">
    <property type="entry name" value="Imidazole-glycPsynth_HisH"/>
</dbReference>
<accession>A0A2T1NCV4</accession>
<evidence type="ECO:0000256" key="7">
    <source>
        <dbReference type="ARBA" id="ARBA00023239"/>
    </source>
</evidence>
<feature type="active site" evidence="10 11">
    <location>
        <position position="188"/>
    </location>
</feature>
<comment type="subcellular location">
    <subcellularLocation>
        <location evidence="10">Cytoplasm</location>
    </subcellularLocation>
</comment>
<comment type="function">
    <text evidence="10">IGPS catalyzes the conversion of PRFAR and glutamine to IGP, AICAR and glutamate. The HisH subunit catalyzes the hydrolysis of glutamine to glutamate and ammonia as part of the synthesis of IGP and AICAR. The resulting ammonia molecule is channeled to the active site of HisF.</text>
</comment>
<comment type="pathway">
    <text evidence="1 10">Amino-acid biosynthesis; L-histidine biosynthesis; L-histidine from 5-phospho-alpha-D-ribose 1-diphosphate: step 5/9.</text>
</comment>
<dbReference type="EMBL" id="PXOQ01000007">
    <property type="protein sequence ID" value="PSG90271.1"/>
    <property type="molecule type" value="Genomic_DNA"/>
</dbReference>
<dbReference type="GO" id="GO:0004359">
    <property type="term" value="F:glutaminase activity"/>
    <property type="evidence" value="ECO:0007669"/>
    <property type="project" value="UniProtKB-EC"/>
</dbReference>
<dbReference type="PROSITE" id="PS51273">
    <property type="entry name" value="GATASE_TYPE_1"/>
    <property type="match status" value="1"/>
</dbReference>
<feature type="active site" evidence="10 11">
    <location>
        <position position="186"/>
    </location>
</feature>
<dbReference type="RefSeq" id="WP_106462411.1">
    <property type="nucleotide sequence ID" value="NZ_PXOQ01000007.1"/>
</dbReference>
<comment type="catalytic activity">
    <reaction evidence="9 10">
        <text>L-glutamine + H2O = L-glutamate + NH4(+)</text>
        <dbReference type="Rhea" id="RHEA:15889"/>
        <dbReference type="ChEBI" id="CHEBI:15377"/>
        <dbReference type="ChEBI" id="CHEBI:28938"/>
        <dbReference type="ChEBI" id="CHEBI:29985"/>
        <dbReference type="ChEBI" id="CHEBI:58359"/>
        <dbReference type="EC" id="3.5.1.2"/>
    </reaction>
</comment>
<evidence type="ECO:0000256" key="3">
    <source>
        <dbReference type="ARBA" id="ARBA00022605"/>
    </source>
</evidence>
<evidence type="ECO:0000256" key="9">
    <source>
        <dbReference type="ARBA" id="ARBA00049534"/>
    </source>
</evidence>
<dbReference type="NCBIfam" id="TIGR01855">
    <property type="entry name" value="IMP_synth_hisH"/>
    <property type="match status" value="1"/>
</dbReference>
<dbReference type="Gene3D" id="3.40.50.880">
    <property type="match status" value="1"/>
</dbReference>
<keyword evidence="10" id="KW-0963">Cytoplasm</keyword>
<dbReference type="AlphaFoldDB" id="A0A2T1NCV4"/>
<dbReference type="PIRSF" id="PIRSF000495">
    <property type="entry name" value="Amidotransf_hisH"/>
    <property type="match status" value="1"/>
</dbReference>
<dbReference type="EC" id="3.5.1.2" evidence="10"/>
<dbReference type="SUPFAM" id="SSF52317">
    <property type="entry name" value="Class I glutamine amidotransferase-like"/>
    <property type="match status" value="1"/>
</dbReference>
<comment type="subunit">
    <text evidence="2 10">Heterodimer of HisH and HisF.</text>
</comment>
<evidence type="ECO:0000256" key="11">
    <source>
        <dbReference type="PIRSR" id="PIRSR000495-1"/>
    </source>
</evidence>
<keyword evidence="4 10" id="KW-0378">Hydrolase</keyword>
<dbReference type="PANTHER" id="PTHR42701:SF1">
    <property type="entry name" value="IMIDAZOLE GLYCEROL PHOSPHATE SYNTHASE SUBUNIT HISH"/>
    <property type="match status" value="1"/>
</dbReference>
<keyword evidence="3 10" id="KW-0028">Amino-acid biosynthesis</keyword>
<evidence type="ECO:0000313" key="14">
    <source>
        <dbReference type="Proteomes" id="UP000238426"/>
    </source>
</evidence>
<comment type="catalytic activity">
    <reaction evidence="8 10">
        <text>5-[(5-phospho-1-deoxy-D-ribulos-1-ylimino)methylamino]-1-(5-phospho-beta-D-ribosyl)imidazole-4-carboxamide + L-glutamine = D-erythro-1-(imidazol-4-yl)glycerol 3-phosphate + 5-amino-1-(5-phospho-beta-D-ribosyl)imidazole-4-carboxamide + L-glutamate + H(+)</text>
        <dbReference type="Rhea" id="RHEA:24793"/>
        <dbReference type="ChEBI" id="CHEBI:15378"/>
        <dbReference type="ChEBI" id="CHEBI:29985"/>
        <dbReference type="ChEBI" id="CHEBI:58278"/>
        <dbReference type="ChEBI" id="CHEBI:58359"/>
        <dbReference type="ChEBI" id="CHEBI:58475"/>
        <dbReference type="ChEBI" id="CHEBI:58525"/>
        <dbReference type="EC" id="4.3.2.10"/>
    </reaction>
</comment>
<dbReference type="Proteomes" id="UP000238426">
    <property type="component" value="Unassembled WGS sequence"/>
</dbReference>
<evidence type="ECO:0000256" key="2">
    <source>
        <dbReference type="ARBA" id="ARBA00011152"/>
    </source>
</evidence>
<organism evidence="13 14">
    <name type="scientific">Aurantibacter aestuarii</name>
    <dbReference type="NCBI Taxonomy" id="1266046"/>
    <lineage>
        <taxon>Bacteria</taxon>
        <taxon>Pseudomonadati</taxon>
        <taxon>Bacteroidota</taxon>
        <taxon>Flavobacteriia</taxon>
        <taxon>Flavobacteriales</taxon>
        <taxon>Flavobacteriaceae</taxon>
        <taxon>Aurantibacter</taxon>
    </lineage>
</organism>
<evidence type="ECO:0000256" key="8">
    <source>
        <dbReference type="ARBA" id="ARBA00047838"/>
    </source>
</evidence>
<keyword evidence="14" id="KW-1185">Reference proteome</keyword>
<dbReference type="GO" id="GO:0000105">
    <property type="term" value="P:L-histidine biosynthetic process"/>
    <property type="evidence" value="ECO:0007669"/>
    <property type="project" value="UniProtKB-UniRule"/>
</dbReference>
<evidence type="ECO:0000256" key="5">
    <source>
        <dbReference type="ARBA" id="ARBA00022962"/>
    </source>
</evidence>
<dbReference type="PANTHER" id="PTHR42701">
    <property type="entry name" value="IMIDAZOLE GLYCEROL PHOSPHATE SYNTHASE SUBUNIT HISH"/>
    <property type="match status" value="1"/>
</dbReference>
<dbReference type="InterPro" id="IPR029062">
    <property type="entry name" value="Class_I_gatase-like"/>
</dbReference>
<feature type="domain" description="Glutamine amidotransferase" evidence="12">
    <location>
        <begin position="5"/>
        <end position="192"/>
    </location>
</feature>
<dbReference type="EC" id="4.3.2.10" evidence="10"/>
<sequence length="206" mass="23318">MTIAIIKYGMGNVASVQKVLKKLGYNSIITNYAEDIRNADLILLPGVGSFKKGMENLKQYGLIEVLNEEVLNKKKPFIGICLGMQLLATYGNEPTKVKGLNFIKGEVIKINSPKNLRVPHLGWNSLNIVSNQKSELYKPFNKQDFYFIHSYHFKAEAIEDVCITVNYDLEMVAGLQKDNIYAMQFHPEKSQEVGLLLLKTIIDQYA</sequence>
<dbReference type="OrthoDB" id="9807137at2"/>
<dbReference type="UniPathway" id="UPA00031">
    <property type="reaction ID" value="UER00010"/>
</dbReference>
<dbReference type="GO" id="GO:0005737">
    <property type="term" value="C:cytoplasm"/>
    <property type="evidence" value="ECO:0007669"/>
    <property type="project" value="UniProtKB-SubCell"/>
</dbReference>
<proteinExistence type="inferred from homology"/>
<evidence type="ECO:0000256" key="10">
    <source>
        <dbReference type="HAMAP-Rule" id="MF_00278"/>
    </source>
</evidence>
<dbReference type="GO" id="GO:0000107">
    <property type="term" value="F:imidazoleglycerol-phosphate synthase activity"/>
    <property type="evidence" value="ECO:0007669"/>
    <property type="project" value="UniProtKB-UniRule"/>
</dbReference>
<keyword evidence="7 10" id="KW-0456">Lyase</keyword>
<keyword evidence="6 10" id="KW-0368">Histidine biosynthesis</keyword>
<name>A0A2T1NCV4_9FLAO</name>
<dbReference type="HAMAP" id="MF_00278">
    <property type="entry name" value="HisH"/>
    <property type="match status" value="1"/>
</dbReference>
<dbReference type="GO" id="GO:0016829">
    <property type="term" value="F:lyase activity"/>
    <property type="evidence" value="ECO:0007669"/>
    <property type="project" value="UniProtKB-KW"/>
</dbReference>